<evidence type="ECO:0000313" key="2">
    <source>
        <dbReference type="EMBL" id="VFJ93245.1"/>
    </source>
</evidence>
<name>A0A450UL33_9GAMM</name>
<protein>
    <recommendedName>
        <fullName evidence="1">Aminotransferase class I/classII large domain-containing protein</fullName>
    </recommendedName>
</protein>
<dbReference type="GO" id="GO:0030170">
    <property type="term" value="F:pyridoxal phosphate binding"/>
    <property type="evidence" value="ECO:0007669"/>
    <property type="project" value="InterPro"/>
</dbReference>
<proteinExistence type="predicted"/>
<accession>A0A450UL33</accession>
<sequence>MIDRDKFFPDDFDRIYAKYFANIRNSDEVMLDPSYWYKNYSKAAIEYGYGEIKNYRSDYNDNLRKEKPIILETISKWDEATYEYNDITLCSSATSGSLIVLSYLKNVLGLNSILFETPCYFASVKQAQFLNFNVKMLPTYHPNYTIQLPDLKTSHPKIVWITQPRFGLGSDYCIDDLNEILSICNKKDYIVVDEATEQHSPSHLCRYNFKTDSRVIKIRSPFKGLGINGPRLSAIIHGNSRRALLQNILEEIQGAMDVFSIDFSTKILSDDDKYFAMLNSANEQIVETYKKLRKYTVGTNLSLSDINNGYIGSVSLKYNNPNIGYSIKRERLLKHCAIHRMPVILGATLRFAKDTEREHIRLNYFNKVSELKDAINILILFAV</sequence>
<dbReference type="Pfam" id="PF00155">
    <property type="entry name" value="Aminotran_1_2"/>
    <property type="match status" value="1"/>
</dbReference>
<gene>
    <name evidence="2" type="ORF">BECKLFY1418B_GA0070995_104313</name>
</gene>
<dbReference type="InterPro" id="IPR004839">
    <property type="entry name" value="Aminotransferase_I/II_large"/>
</dbReference>
<evidence type="ECO:0000259" key="1">
    <source>
        <dbReference type="Pfam" id="PF00155"/>
    </source>
</evidence>
<dbReference type="InterPro" id="IPR015424">
    <property type="entry name" value="PyrdxlP-dep_Trfase"/>
</dbReference>
<organism evidence="2">
    <name type="scientific">Candidatus Kentrum sp. LFY</name>
    <dbReference type="NCBI Taxonomy" id="2126342"/>
    <lineage>
        <taxon>Bacteria</taxon>
        <taxon>Pseudomonadati</taxon>
        <taxon>Pseudomonadota</taxon>
        <taxon>Gammaproteobacteria</taxon>
        <taxon>Candidatus Kentrum</taxon>
    </lineage>
</organism>
<dbReference type="Gene3D" id="3.40.640.10">
    <property type="entry name" value="Type I PLP-dependent aspartate aminotransferase-like (Major domain)"/>
    <property type="match status" value="1"/>
</dbReference>
<reference evidence="2" key="1">
    <citation type="submission" date="2019-02" db="EMBL/GenBank/DDBJ databases">
        <authorList>
            <person name="Gruber-Vodicka R. H."/>
            <person name="Seah K. B. B."/>
        </authorList>
    </citation>
    <scope>NUCLEOTIDE SEQUENCE</scope>
    <source>
        <strain evidence="2">BECK_M7</strain>
    </source>
</reference>
<dbReference type="EMBL" id="CAADFF010000043">
    <property type="protein sequence ID" value="VFJ93245.1"/>
    <property type="molecule type" value="Genomic_DNA"/>
</dbReference>
<dbReference type="InterPro" id="IPR015421">
    <property type="entry name" value="PyrdxlP-dep_Trfase_major"/>
</dbReference>
<dbReference type="SUPFAM" id="SSF53383">
    <property type="entry name" value="PLP-dependent transferases"/>
    <property type="match status" value="1"/>
</dbReference>
<feature type="domain" description="Aminotransferase class I/classII large" evidence="1">
    <location>
        <begin position="89"/>
        <end position="293"/>
    </location>
</feature>
<dbReference type="AlphaFoldDB" id="A0A450UL33"/>